<feature type="compositionally biased region" description="Basic and acidic residues" evidence="1">
    <location>
        <begin position="449"/>
        <end position="474"/>
    </location>
</feature>
<reference evidence="2 3" key="1">
    <citation type="journal article" date="2024" name="BMC Genomics">
        <title>Genome assembly of redclaw crayfish (Cherax quadricarinatus) provides insights into its immune adaptation and hypoxia tolerance.</title>
        <authorList>
            <person name="Liu Z."/>
            <person name="Zheng J."/>
            <person name="Li H."/>
            <person name="Fang K."/>
            <person name="Wang S."/>
            <person name="He J."/>
            <person name="Zhou D."/>
            <person name="Weng S."/>
            <person name="Chi M."/>
            <person name="Gu Z."/>
            <person name="He J."/>
            <person name="Li F."/>
            <person name="Wang M."/>
        </authorList>
    </citation>
    <scope>NUCLEOTIDE SEQUENCE [LARGE SCALE GENOMIC DNA]</scope>
    <source>
        <strain evidence="2">ZL_2023a</strain>
    </source>
</reference>
<dbReference type="AlphaFoldDB" id="A0AAW0Y8K1"/>
<comment type="caution">
    <text evidence="2">The sequence shown here is derived from an EMBL/GenBank/DDBJ whole genome shotgun (WGS) entry which is preliminary data.</text>
</comment>
<evidence type="ECO:0000313" key="2">
    <source>
        <dbReference type="EMBL" id="KAK8753208.1"/>
    </source>
</evidence>
<keyword evidence="3" id="KW-1185">Reference proteome</keyword>
<feature type="compositionally biased region" description="Polar residues" evidence="1">
    <location>
        <begin position="45"/>
        <end position="61"/>
    </location>
</feature>
<protein>
    <submittedName>
        <fullName evidence="2">Uncharacterized protein</fullName>
    </submittedName>
</protein>
<proteinExistence type="predicted"/>
<feature type="compositionally biased region" description="Basic and acidic residues" evidence="1">
    <location>
        <begin position="409"/>
        <end position="430"/>
    </location>
</feature>
<organism evidence="2 3">
    <name type="scientific">Cherax quadricarinatus</name>
    <name type="common">Australian red claw crayfish</name>
    <dbReference type="NCBI Taxonomy" id="27406"/>
    <lineage>
        <taxon>Eukaryota</taxon>
        <taxon>Metazoa</taxon>
        <taxon>Ecdysozoa</taxon>
        <taxon>Arthropoda</taxon>
        <taxon>Crustacea</taxon>
        <taxon>Multicrustacea</taxon>
        <taxon>Malacostraca</taxon>
        <taxon>Eumalacostraca</taxon>
        <taxon>Eucarida</taxon>
        <taxon>Decapoda</taxon>
        <taxon>Pleocyemata</taxon>
        <taxon>Astacidea</taxon>
        <taxon>Parastacoidea</taxon>
        <taxon>Parastacidae</taxon>
        <taxon>Cherax</taxon>
    </lineage>
</organism>
<evidence type="ECO:0000256" key="1">
    <source>
        <dbReference type="SAM" id="MobiDB-lite"/>
    </source>
</evidence>
<sequence>MTLLARQDYLQSLTGFIQSSRDAIKKFTQEMGWTVPPERPRSKMENSPLSSHTKCPEASQNGMDTRIYNEYSNEPLLPSNLVSSTPIFNVTIDANRQRNLLLPYKQTAAPDTRQSPASAGELTANFSREERLAMYEYTLQNTAAVATPPEILPLETFIPVDNQPKELSELELKKAMRDFKRRRQAYRTKVSTKNKSQTQVTREIIHNMMVVLGAEELEPEPVCTPGDSAASSNLHKPEKKIMYGISGKKVKGDYNRANESKLKWTDRRECDGSRNRGRKHDREYIIDSYKKNHIESEIEYDKEGKRSMKKDEEGRNYDVSYYTDKYRSRTHVTRDKRDSEERKWEREYKKERCRYSDDDEKIKKISDRQNSERFQNDMSREKMAQYDIISVKSFQKGQNVTEEFENIIEKNREDREILSNESEKIYRDCKAGSSKHHKKHKLKRKKEKKSKEKQKEKRAAHSESEECVSDDSRSRGKKKKN</sequence>
<dbReference type="EMBL" id="JARKIK010000003">
    <property type="protein sequence ID" value="KAK8753208.1"/>
    <property type="molecule type" value="Genomic_DNA"/>
</dbReference>
<name>A0AAW0Y8K1_CHEQU</name>
<dbReference type="Proteomes" id="UP001445076">
    <property type="component" value="Unassembled WGS sequence"/>
</dbReference>
<gene>
    <name evidence="2" type="ORF">OTU49_003273</name>
</gene>
<feature type="region of interest" description="Disordered" evidence="1">
    <location>
        <begin position="34"/>
        <end position="61"/>
    </location>
</feature>
<accession>A0AAW0Y8K1</accession>
<evidence type="ECO:0000313" key="3">
    <source>
        <dbReference type="Proteomes" id="UP001445076"/>
    </source>
</evidence>
<feature type="region of interest" description="Disordered" evidence="1">
    <location>
        <begin position="409"/>
        <end position="481"/>
    </location>
</feature>
<feature type="compositionally biased region" description="Basic residues" evidence="1">
    <location>
        <begin position="433"/>
        <end position="448"/>
    </location>
</feature>